<feature type="region of interest" description="Disordered" evidence="7">
    <location>
        <begin position="230"/>
        <end position="259"/>
    </location>
</feature>
<feature type="transmembrane region" description="Helical" evidence="8">
    <location>
        <begin position="200"/>
        <end position="221"/>
    </location>
</feature>
<dbReference type="AlphaFoldDB" id="A0A3Q2XG41"/>
<dbReference type="InterPro" id="IPR045030">
    <property type="entry name" value="LYSM1-4"/>
</dbReference>
<dbReference type="PROSITE" id="PS51782">
    <property type="entry name" value="LYSM"/>
    <property type="match status" value="1"/>
</dbReference>
<dbReference type="STRING" id="109280.ENSHCOP00000003370"/>
<dbReference type="CTD" id="145748"/>
<dbReference type="KEGG" id="hcq:109513175"/>
<feature type="region of interest" description="Disordered" evidence="7">
    <location>
        <begin position="127"/>
        <end position="146"/>
    </location>
</feature>
<dbReference type="Pfam" id="PF01476">
    <property type="entry name" value="LysM"/>
    <property type="match status" value="1"/>
</dbReference>
<dbReference type="Proteomes" id="UP000264820">
    <property type="component" value="Unplaced"/>
</dbReference>
<feature type="compositionally biased region" description="Polar residues" evidence="7">
    <location>
        <begin position="236"/>
        <end position="250"/>
    </location>
</feature>
<evidence type="ECO:0000256" key="1">
    <source>
        <dbReference type="ARBA" id="ARBA00004167"/>
    </source>
</evidence>
<dbReference type="RefSeq" id="XP_019720991.1">
    <property type="nucleotide sequence ID" value="XM_019865432.1"/>
</dbReference>
<organism evidence="10 11">
    <name type="scientific">Hippocampus comes</name>
    <name type="common">Tiger tail seahorse</name>
    <dbReference type="NCBI Taxonomy" id="109280"/>
    <lineage>
        <taxon>Eukaryota</taxon>
        <taxon>Metazoa</taxon>
        <taxon>Chordata</taxon>
        <taxon>Craniata</taxon>
        <taxon>Vertebrata</taxon>
        <taxon>Euteleostomi</taxon>
        <taxon>Actinopterygii</taxon>
        <taxon>Neopterygii</taxon>
        <taxon>Teleostei</taxon>
        <taxon>Neoteleostei</taxon>
        <taxon>Acanthomorphata</taxon>
        <taxon>Syngnathiaria</taxon>
        <taxon>Syngnathiformes</taxon>
        <taxon>Syngnathoidei</taxon>
        <taxon>Syngnathidae</taxon>
        <taxon>Hippocampus</taxon>
    </lineage>
</organism>
<sequence length="259" mass="28467">MRCGEHVSHAFQAPVDVHASADGQVYMFKRKATGTAVSSDEEEEDELEELGLTEMRPRAFQELEQDRLGSFHLLERDVVDGDNLNKLALQYGCKVADIKRVNNLIQEQDLFALKTIKIPVPKHSLLTESDASPSDSFKETPVKPQPNRHQVTDFLIEVDNDTEKLIPNSDDFDMDLLDGGSKRPVVKGQKGQGADWGIQWWNAVVAMLLIGIVLPLFYVIYFKTQHGGEASPAGGSVTSSIASNRTETGTFGTGAPEPG</sequence>
<dbReference type="SMART" id="SM00257">
    <property type="entry name" value="LysM"/>
    <property type="match status" value="1"/>
</dbReference>
<protein>
    <recommendedName>
        <fullName evidence="6">LysM and putative peptidoglycan-binding domain-containing protein 4</fullName>
    </recommendedName>
</protein>
<evidence type="ECO:0000256" key="3">
    <source>
        <dbReference type="ARBA" id="ARBA00022989"/>
    </source>
</evidence>
<proteinExistence type="predicted"/>
<name>A0A3Q2XG41_HIPCM</name>
<dbReference type="InterPro" id="IPR036779">
    <property type="entry name" value="LysM_dom_sf"/>
</dbReference>
<evidence type="ECO:0000256" key="8">
    <source>
        <dbReference type="SAM" id="Phobius"/>
    </source>
</evidence>
<dbReference type="OrthoDB" id="538216at2759"/>
<dbReference type="GeneTree" id="ENSGT00940000160583"/>
<dbReference type="GO" id="GO:0016020">
    <property type="term" value="C:membrane"/>
    <property type="evidence" value="ECO:0007669"/>
    <property type="project" value="UniProtKB-SubCell"/>
</dbReference>
<keyword evidence="2 8" id="KW-0812">Transmembrane</keyword>
<dbReference type="GeneID" id="109513175"/>
<dbReference type="RefSeq" id="XP_019720993.1">
    <property type="nucleotide sequence ID" value="XM_019865434.1"/>
</dbReference>
<evidence type="ECO:0000256" key="5">
    <source>
        <dbReference type="ARBA" id="ARBA00023180"/>
    </source>
</evidence>
<keyword evidence="3 8" id="KW-1133">Transmembrane helix</keyword>
<dbReference type="PANTHER" id="PTHR20932">
    <property type="entry name" value="LYSM AND PUTATIVE PEPTIDOGLYCAN-BINDING DOMAIN-CONTAINING PROTEIN"/>
    <property type="match status" value="1"/>
</dbReference>
<dbReference type="RefSeq" id="XP_019720990.1">
    <property type="nucleotide sequence ID" value="XM_019865431.1"/>
</dbReference>
<dbReference type="Ensembl" id="ENSHCOT00000008843.1">
    <property type="protein sequence ID" value="ENSHCOP00000003370.1"/>
    <property type="gene ID" value="ENSHCOG00000004694.1"/>
</dbReference>
<evidence type="ECO:0000313" key="10">
    <source>
        <dbReference type="Ensembl" id="ENSHCOP00000003370.1"/>
    </source>
</evidence>
<dbReference type="InterPro" id="IPR018392">
    <property type="entry name" value="LysM"/>
</dbReference>
<evidence type="ECO:0000256" key="4">
    <source>
        <dbReference type="ARBA" id="ARBA00023136"/>
    </source>
</evidence>
<keyword evidence="11" id="KW-1185">Reference proteome</keyword>
<dbReference type="RefSeq" id="XP_019720992.1">
    <property type="nucleotide sequence ID" value="XM_019865433.1"/>
</dbReference>
<accession>A0A3Q2XG41</accession>
<reference evidence="10" key="1">
    <citation type="submission" date="2025-08" db="UniProtKB">
        <authorList>
            <consortium name="Ensembl"/>
        </authorList>
    </citation>
    <scope>IDENTIFICATION</scope>
</reference>
<evidence type="ECO:0000313" key="11">
    <source>
        <dbReference type="Proteomes" id="UP000264820"/>
    </source>
</evidence>
<evidence type="ECO:0000259" key="9">
    <source>
        <dbReference type="PROSITE" id="PS51782"/>
    </source>
</evidence>
<dbReference type="OMA" id="ESYCVET"/>
<comment type="subcellular location">
    <subcellularLocation>
        <location evidence="1">Membrane</location>
        <topology evidence="1">Single-pass membrane protein</topology>
    </subcellularLocation>
</comment>
<dbReference type="Gene3D" id="3.10.350.10">
    <property type="entry name" value="LysM domain"/>
    <property type="match status" value="1"/>
</dbReference>
<dbReference type="PANTHER" id="PTHR20932:SF7">
    <property type="entry name" value="AND PUTATIVE PEPTIDOGLYCAN-BINDING DOMAIN-CONTAINING PROTEIN 4-RELATED"/>
    <property type="match status" value="1"/>
</dbReference>
<feature type="domain" description="LysM" evidence="9">
    <location>
        <begin position="74"/>
        <end position="118"/>
    </location>
</feature>
<evidence type="ECO:0000256" key="2">
    <source>
        <dbReference type="ARBA" id="ARBA00022692"/>
    </source>
</evidence>
<dbReference type="CDD" id="cd00118">
    <property type="entry name" value="LysM"/>
    <property type="match status" value="1"/>
</dbReference>
<reference evidence="10" key="2">
    <citation type="submission" date="2025-09" db="UniProtKB">
        <authorList>
            <consortium name="Ensembl"/>
        </authorList>
    </citation>
    <scope>IDENTIFICATION</scope>
</reference>
<evidence type="ECO:0000256" key="6">
    <source>
        <dbReference type="ARBA" id="ARBA00040995"/>
    </source>
</evidence>
<keyword evidence="4 8" id="KW-0472">Membrane</keyword>
<evidence type="ECO:0000256" key="7">
    <source>
        <dbReference type="SAM" id="MobiDB-lite"/>
    </source>
</evidence>
<keyword evidence="5" id="KW-0325">Glycoprotein</keyword>